<keyword evidence="2" id="KW-0436">Ligase</keyword>
<comment type="similarity">
    <text evidence="1">Belongs to the ATP-dependent AMP-binding enzyme family.</text>
</comment>
<dbReference type="PANTHER" id="PTHR43201:SF5">
    <property type="entry name" value="MEDIUM-CHAIN ACYL-COA LIGASE ACSF2, MITOCHONDRIAL"/>
    <property type="match status" value="1"/>
</dbReference>
<dbReference type="KEGG" id="smic:SmB9_01370"/>
<evidence type="ECO:0000256" key="1">
    <source>
        <dbReference type="ARBA" id="ARBA00006432"/>
    </source>
</evidence>
<protein>
    <submittedName>
        <fullName evidence="5 6">Acyl-CoA synthetase</fullName>
    </submittedName>
</protein>
<dbReference type="InterPro" id="IPR045851">
    <property type="entry name" value="AMP-bd_C_sf"/>
</dbReference>
<evidence type="ECO:0000313" key="6">
    <source>
        <dbReference type="EMBL" id="RKS88723.1"/>
    </source>
</evidence>
<proteinExistence type="inferred from homology"/>
<evidence type="ECO:0000256" key="2">
    <source>
        <dbReference type="ARBA" id="ARBA00022598"/>
    </source>
</evidence>
<dbReference type="SUPFAM" id="SSF56801">
    <property type="entry name" value="Acetyl-CoA synthetase-like"/>
    <property type="match status" value="1"/>
</dbReference>
<name>A0AAD1D365_SPHMI</name>
<dbReference type="PANTHER" id="PTHR43201">
    <property type="entry name" value="ACYL-COA SYNTHETASE"/>
    <property type="match status" value="1"/>
</dbReference>
<feature type="domain" description="AMP-binding enzyme C-terminal" evidence="4">
    <location>
        <begin position="407"/>
        <end position="482"/>
    </location>
</feature>
<evidence type="ECO:0000313" key="5">
    <source>
        <dbReference type="EMBL" id="BBE32479.1"/>
    </source>
</evidence>
<reference evidence="6 8" key="2">
    <citation type="submission" date="2018-10" db="EMBL/GenBank/DDBJ databases">
        <title>Genomic Encyclopedia of Type Strains, Phase IV (KMG-IV): sequencing the most valuable type-strain genomes for metagenomic binning, comparative biology and taxonomic classification.</title>
        <authorList>
            <person name="Goeker M."/>
        </authorList>
    </citation>
    <scope>NUCLEOTIDE SEQUENCE [LARGE SCALE GENOMIC DNA]</scope>
    <source>
        <strain evidence="6 8">DSM 19791</strain>
    </source>
</reference>
<dbReference type="PROSITE" id="PS00455">
    <property type="entry name" value="AMP_BINDING"/>
    <property type="match status" value="1"/>
</dbReference>
<feature type="domain" description="AMP-dependent synthetase/ligase" evidence="3">
    <location>
        <begin position="10"/>
        <end position="348"/>
    </location>
</feature>
<dbReference type="AlphaFoldDB" id="A0AAD1D365"/>
<dbReference type="InterPro" id="IPR042099">
    <property type="entry name" value="ANL_N_sf"/>
</dbReference>
<dbReference type="InterPro" id="IPR025110">
    <property type="entry name" value="AMP-bd_C"/>
</dbReference>
<reference evidence="5 7" key="1">
    <citation type="submission" date="2018-06" db="EMBL/GenBank/DDBJ databases">
        <title>Complete Genome Sequence of the Microcystin-Degrading Bacterium Sphingosinicella microcystinivorans Strain B-9.</title>
        <authorList>
            <person name="Jin H."/>
            <person name="Nishizawa T."/>
            <person name="Guo Y."/>
            <person name="Nishizawa A."/>
            <person name="Park H."/>
            <person name="Kato H."/>
            <person name="Tsuji K."/>
            <person name="Harada K."/>
        </authorList>
    </citation>
    <scope>NUCLEOTIDE SEQUENCE [LARGE SCALE GENOMIC DNA]</scope>
    <source>
        <strain evidence="5 7">B9</strain>
    </source>
</reference>
<dbReference type="Gene3D" id="3.40.50.12780">
    <property type="entry name" value="N-terminal domain of ligase-like"/>
    <property type="match status" value="1"/>
</dbReference>
<sequence length="500" mass="54386">MKCGPKTPTPAVIHGLEMRTSDALDMRARCAARGLQALGVEEGATIAMVLRNCIVSLEMMRAADLCGAYLVPVNWHLTDRELEHILVDSGAIVIVCGAEFLERITALRPGVRCIVAGARAGPGDSWENLALTGPPVTGDPVMHRSNIVYTSGTTGTPKGVVRAPVTAAQRQGQLTIARQVYGIGDGALRTIICGPLYHGAPNFIATSALAVGGLIVLVDRFDPEELLQLIERHHITHLHLVPTMMVRLLNLSADVRQRHDLSSLKFVCHAAAPCPPAIKQAMIAWFGLIVHEYYGGTETGPAVFCRAEEALRHPGSVGRPLPGVELAILDSEGALLPPGVAGEIFIANSLFPDFTYRNRPDERRAIERDGKVTVGDIGYVDDDGFLYLCDRTRDMYISGGVNIYSVEIENEILSLDGVRDCAVFGIPDKEMGEVGCALVVLEDGASLNPSAIQVELQRTLARYKIPRRIEIRPSLPREDSGKLFKRQLREPFWRSAGRQI</sequence>
<dbReference type="GO" id="GO:0031956">
    <property type="term" value="F:medium-chain fatty acid-CoA ligase activity"/>
    <property type="evidence" value="ECO:0007669"/>
    <property type="project" value="TreeGrafter"/>
</dbReference>
<dbReference type="GO" id="GO:0006631">
    <property type="term" value="P:fatty acid metabolic process"/>
    <property type="evidence" value="ECO:0007669"/>
    <property type="project" value="TreeGrafter"/>
</dbReference>
<evidence type="ECO:0000313" key="8">
    <source>
        <dbReference type="Proteomes" id="UP000276029"/>
    </source>
</evidence>
<dbReference type="Gene3D" id="3.30.300.30">
    <property type="match status" value="1"/>
</dbReference>
<dbReference type="EMBL" id="RBWX01000008">
    <property type="protein sequence ID" value="RKS88723.1"/>
    <property type="molecule type" value="Genomic_DNA"/>
</dbReference>
<organism evidence="5 7">
    <name type="scientific">Sphingosinicella microcystinivorans</name>
    <dbReference type="NCBI Taxonomy" id="335406"/>
    <lineage>
        <taxon>Bacteria</taxon>
        <taxon>Pseudomonadati</taxon>
        <taxon>Pseudomonadota</taxon>
        <taxon>Alphaproteobacteria</taxon>
        <taxon>Sphingomonadales</taxon>
        <taxon>Sphingosinicellaceae</taxon>
        <taxon>Sphingosinicella</taxon>
    </lineage>
</organism>
<accession>A0AAD1D365</accession>
<evidence type="ECO:0000259" key="4">
    <source>
        <dbReference type="Pfam" id="PF13193"/>
    </source>
</evidence>
<dbReference type="RefSeq" id="WP_197723667.1">
    <property type="nucleotide sequence ID" value="NZ_AP018711.1"/>
</dbReference>
<keyword evidence="8" id="KW-1185">Reference proteome</keyword>
<dbReference type="Pfam" id="PF13193">
    <property type="entry name" value="AMP-binding_C"/>
    <property type="match status" value="1"/>
</dbReference>
<evidence type="ECO:0000259" key="3">
    <source>
        <dbReference type="Pfam" id="PF00501"/>
    </source>
</evidence>
<gene>
    <name evidence="6" type="ORF">DFR51_1930</name>
    <name evidence="5" type="ORF">SmB9_01370</name>
</gene>
<dbReference type="EMBL" id="AP018711">
    <property type="protein sequence ID" value="BBE32479.1"/>
    <property type="molecule type" value="Genomic_DNA"/>
</dbReference>
<dbReference type="Proteomes" id="UP000276029">
    <property type="component" value="Unassembled WGS sequence"/>
</dbReference>
<dbReference type="InterPro" id="IPR020845">
    <property type="entry name" value="AMP-binding_CS"/>
</dbReference>
<dbReference type="InterPro" id="IPR000873">
    <property type="entry name" value="AMP-dep_synth/lig_dom"/>
</dbReference>
<evidence type="ECO:0000313" key="7">
    <source>
        <dbReference type="Proteomes" id="UP000275727"/>
    </source>
</evidence>
<dbReference type="Pfam" id="PF00501">
    <property type="entry name" value="AMP-binding"/>
    <property type="match status" value="1"/>
</dbReference>
<dbReference type="Proteomes" id="UP000275727">
    <property type="component" value="Chromosome"/>
</dbReference>